<dbReference type="SUPFAM" id="SSF51735">
    <property type="entry name" value="NAD(P)-binding Rossmann-fold domains"/>
    <property type="match status" value="1"/>
</dbReference>
<sequence length="179" mass="19703">MFSLGIRALLDDLASTLGLERLILAYLDDLSSPHYFVDLAKNVKEDDPSAPGIVYGASKVLGERKVWEPGLQRGPGTYSTHTFLNELFQGDTSGFSVVFLKPASRLVDSRDVAAVPVAALNATKANGQRWWDSRHLEGGCPDHKILPDFVSPQPDINIADEASNELLRTFQGTDWYTLK</sequence>
<name>A0A427Y2X0_9TREE</name>
<proteinExistence type="predicted"/>
<dbReference type="Proteomes" id="UP000279259">
    <property type="component" value="Unassembled WGS sequence"/>
</dbReference>
<evidence type="ECO:0000313" key="1">
    <source>
        <dbReference type="EMBL" id="RSH85383.1"/>
    </source>
</evidence>
<dbReference type="InterPro" id="IPR036291">
    <property type="entry name" value="NAD(P)-bd_dom_sf"/>
</dbReference>
<dbReference type="AlphaFoldDB" id="A0A427Y2X0"/>
<keyword evidence="2" id="KW-1185">Reference proteome</keyword>
<dbReference type="EMBL" id="RSCD01000020">
    <property type="protein sequence ID" value="RSH85383.1"/>
    <property type="molecule type" value="Genomic_DNA"/>
</dbReference>
<evidence type="ECO:0000313" key="2">
    <source>
        <dbReference type="Proteomes" id="UP000279259"/>
    </source>
</evidence>
<accession>A0A427Y2X0</accession>
<comment type="caution">
    <text evidence="1">The sequence shown here is derived from an EMBL/GenBank/DDBJ whole genome shotgun (WGS) entry which is preliminary data.</text>
</comment>
<reference evidence="1 2" key="1">
    <citation type="submission" date="2018-11" db="EMBL/GenBank/DDBJ databases">
        <title>Genome sequence of Saitozyma podzolica DSM 27192.</title>
        <authorList>
            <person name="Aliyu H."/>
            <person name="Gorte O."/>
            <person name="Ochsenreither K."/>
        </authorList>
    </citation>
    <scope>NUCLEOTIDE SEQUENCE [LARGE SCALE GENOMIC DNA]</scope>
    <source>
        <strain evidence="1 2">DSM 27192</strain>
    </source>
</reference>
<gene>
    <name evidence="1" type="ORF">EHS25_004779</name>
</gene>
<protein>
    <submittedName>
        <fullName evidence="1">Uncharacterized protein</fullName>
    </submittedName>
</protein>
<dbReference type="Gene3D" id="3.40.50.720">
    <property type="entry name" value="NAD(P)-binding Rossmann-like Domain"/>
    <property type="match status" value="1"/>
</dbReference>
<organism evidence="1 2">
    <name type="scientific">Saitozyma podzolica</name>
    <dbReference type="NCBI Taxonomy" id="1890683"/>
    <lineage>
        <taxon>Eukaryota</taxon>
        <taxon>Fungi</taxon>
        <taxon>Dikarya</taxon>
        <taxon>Basidiomycota</taxon>
        <taxon>Agaricomycotina</taxon>
        <taxon>Tremellomycetes</taxon>
        <taxon>Tremellales</taxon>
        <taxon>Trimorphomycetaceae</taxon>
        <taxon>Saitozyma</taxon>
    </lineage>
</organism>
<dbReference type="OrthoDB" id="2735536at2759"/>